<proteinExistence type="predicted"/>
<feature type="compositionally biased region" description="Basic residues" evidence="1">
    <location>
        <begin position="123"/>
        <end position="134"/>
    </location>
</feature>
<reference evidence="2" key="1">
    <citation type="submission" date="2022-12" db="EMBL/GenBank/DDBJ databases">
        <title>Draft genome assemblies for two species of Escallonia (Escalloniales).</title>
        <authorList>
            <person name="Chanderbali A."/>
            <person name="Dervinis C."/>
            <person name="Anghel I."/>
            <person name="Soltis D."/>
            <person name="Soltis P."/>
            <person name="Zapata F."/>
        </authorList>
    </citation>
    <scope>NUCLEOTIDE SEQUENCE</scope>
    <source>
        <strain evidence="2">UCBG64.0493</strain>
        <tissue evidence="2">Leaf</tissue>
    </source>
</reference>
<dbReference type="GO" id="GO:0009507">
    <property type="term" value="C:chloroplast"/>
    <property type="evidence" value="ECO:0007669"/>
    <property type="project" value="TreeGrafter"/>
</dbReference>
<dbReference type="InterPro" id="IPR010903">
    <property type="entry name" value="DUF1517"/>
</dbReference>
<dbReference type="PANTHER" id="PTHR33975:SF2">
    <property type="entry name" value="MYELIN-ASSOCIATED OLIGODENDROCYTE BASIC PROTEIN"/>
    <property type="match status" value="1"/>
</dbReference>
<name>A0AA88V9Q4_9ASTE</name>
<sequence length="134" mass="15108">MGRRSQQYDSTKLEIRCSSSINFFNGIGVSADKVRLYRAKTLEIRCSSSINFSNGVGVSADKAKAQDAEPEEREAESWHVNGAEVDVKRSMEEGEGEKCFNQLSIEERGKFDEETLVNTQREQHKKAKCNKPES</sequence>
<keyword evidence="3" id="KW-1185">Reference proteome</keyword>
<comment type="caution">
    <text evidence="2">The sequence shown here is derived from an EMBL/GenBank/DDBJ whole genome shotgun (WGS) entry which is preliminary data.</text>
</comment>
<feature type="region of interest" description="Disordered" evidence="1">
    <location>
        <begin position="59"/>
        <end position="78"/>
    </location>
</feature>
<dbReference type="Pfam" id="PF07466">
    <property type="entry name" value="DUF1517"/>
    <property type="match status" value="1"/>
</dbReference>
<dbReference type="EMBL" id="JAVXUP010002228">
    <property type="protein sequence ID" value="KAK3004632.1"/>
    <property type="molecule type" value="Genomic_DNA"/>
</dbReference>
<dbReference type="InterPro" id="IPR053023">
    <property type="entry name" value="FLAP_modulator"/>
</dbReference>
<dbReference type="Proteomes" id="UP001188597">
    <property type="component" value="Unassembled WGS sequence"/>
</dbReference>
<evidence type="ECO:0000256" key="1">
    <source>
        <dbReference type="SAM" id="MobiDB-lite"/>
    </source>
</evidence>
<gene>
    <name evidence="2" type="ORF">RJ639_019119</name>
</gene>
<dbReference type="AlphaFoldDB" id="A0AA88V9Q4"/>
<feature type="region of interest" description="Disordered" evidence="1">
    <location>
        <begin position="111"/>
        <end position="134"/>
    </location>
</feature>
<organism evidence="2 3">
    <name type="scientific">Escallonia herrerae</name>
    <dbReference type="NCBI Taxonomy" id="1293975"/>
    <lineage>
        <taxon>Eukaryota</taxon>
        <taxon>Viridiplantae</taxon>
        <taxon>Streptophyta</taxon>
        <taxon>Embryophyta</taxon>
        <taxon>Tracheophyta</taxon>
        <taxon>Spermatophyta</taxon>
        <taxon>Magnoliopsida</taxon>
        <taxon>eudicotyledons</taxon>
        <taxon>Gunneridae</taxon>
        <taxon>Pentapetalae</taxon>
        <taxon>asterids</taxon>
        <taxon>campanulids</taxon>
        <taxon>Escalloniales</taxon>
        <taxon>Escalloniaceae</taxon>
        <taxon>Escallonia</taxon>
    </lineage>
</organism>
<accession>A0AA88V9Q4</accession>
<evidence type="ECO:0000313" key="2">
    <source>
        <dbReference type="EMBL" id="KAK3004632.1"/>
    </source>
</evidence>
<evidence type="ECO:0000313" key="3">
    <source>
        <dbReference type="Proteomes" id="UP001188597"/>
    </source>
</evidence>
<protein>
    <submittedName>
        <fullName evidence="2">Uncharacterized protein</fullName>
    </submittedName>
</protein>
<dbReference type="PANTHER" id="PTHR33975">
    <property type="entry name" value="MYELIN-ASSOCIATED OLIGODENDROCYTE BASIC PROTEIN"/>
    <property type="match status" value="1"/>
</dbReference>